<evidence type="ECO:0000313" key="1">
    <source>
        <dbReference type="EMBL" id="SHJ70670.1"/>
    </source>
</evidence>
<dbReference type="AlphaFoldDB" id="A0A1M6LHK1"/>
<reference evidence="2" key="1">
    <citation type="submission" date="2016-11" db="EMBL/GenBank/DDBJ databases">
        <authorList>
            <person name="Varghese N."/>
            <person name="Submissions S."/>
        </authorList>
    </citation>
    <scope>NUCLEOTIDE SEQUENCE [LARGE SCALE GENOMIC DNA]</scope>
    <source>
        <strain evidence="2">DSM 15212 / CIP 107654 / DViRD3</strain>
    </source>
</reference>
<organism evidence="1 2">
    <name type="scientific">Paramaledivibacter caminithermalis (strain DSM 15212 / CIP 107654 / DViRD3)</name>
    <name type="common">Clostridium caminithermale</name>
    <dbReference type="NCBI Taxonomy" id="1121301"/>
    <lineage>
        <taxon>Bacteria</taxon>
        <taxon>Bacillati</taxon>
        <taxon>Bacillota</taxon>
        <taxon>Clostridia</taxon>
        <taxon>Peptostreptococcales</taxon>
        <taxon>Caminicellaceae</taxon>
        <taxon>Paramaledivibacter</taxon>
    </lineage>
</organism>
<dbReference type="Proteomes" id="UP000184465">
    <property type="component" value="Unassembled WGS sequence"/>
</dbReference>
<sequence length="85" mass="9780">MQNYEDLTLNFIKSAKEILGNEKVKTNIKASLIGEDFSAFCKYKPSLYFHLGCDSKHHLHSDKFFPRDKTIEVGLRLLGLFIANM</sequence>
<dbReference type="RefSeq" id="WP_073147217.1">
    <property type="nucleotide sequence ID" value="NZ_FRAG01000006.1"/>
</dbReference>
<evidence type="ECO:0008006" key="3">
    <source>
        <dbReference type="Google" id="ProtNLM"/>
    </source>
</evidence>
<accession>A0A1M6LHK1</accession>
<evidence type="ECO:0000313" key="2">
    <source>
        <dbReference type="Proteomes" id="UP000184465"/>
    </source>
</evidence>
<dbReference type="Gene3D" id="3.40.630.10">
    <property type="entry name" value="Zn peptidases"/>
    <property type="match status" value="1"/>
</dbReference>
<proteinExistence type="predicted"/>
<name>A0A1M6LHK1_PARC5</name>
<dbReference type="STRING" id="1121301.SAMN02745912_00802"/>
<protein>
    <recommendedName>
        <fullName evidence="3">Amidohydrolase</fullName>
    </recommendedName>
</protein>
<keyword evidence="2" id="KW-1185">Reference proteome</keyword>
<dbReference type="EMBL" id="FRAG01000006">
    <property type="protein sequence ID" value="SHJ70670.1"/>
    <property type="molecule type" value="Genomic_DNA"/>
</dbReference>
<dbReference type="SUPFAM" id="SSF53187">
    <property type="entry name" value="Zn-dependent exopeptidases"/>
    <property type="match status" value="1"/>
</dbReference>
<gene>
    <name evidence="1" type="ORF">SAMN02745912_00802</name>
</gene>